<evidence type="ECO:0000256" key="2">
    <source>
        <dbReference type="ARBA" id="ARBA00007223"/>
    </source>
</evidence>
<evidence type="ECO:0000313" key="12">
    <source>
        <dbReference type="Proteomes" id="UP000070405"/>
    </source>
</evidence>
<dbReference type="PANTHER" id="PTHR10602">
    <property type="entry name" value="EUKARYOTIC TRANSLATION INITIATION FACTOR 2 SUBUNIT 1"/>
    <property type="match status" value="1"/>
</dbReference>
<dbReference type="NCBIfam" id="NF003062">
    <property type="entry name" value="PRK03987.1-1"/>
    <property type="match status" value="1"/>
</dbReference>
<name>A0A133V8H1_9EURY</name>
<dbReference type="NCBIfam" id="NF003064">
    <property type="entry name" value="PRK03987.1-4"/>
    <property type="match status" value="1"/>
</dbReference>
<dbReference type="SUPFAM" id="SSF110993">
    <property type="entry name" value="eIF-2-alpha, C-terminal domain"/>
    <property type="match status" value="1"/>
</dbReference>
<dbReference type="Gene3D" id="1.10.150.190">
    <property type="entry name" value="Translation initiation factor 2, subunit 1, domain 2"/>
    <property type="match status" value="1"/>
</dbReference>
<reference evidence="11 12" key="1">
    <citation type="journal article" date="2016" name="Sci. Rep.">
        <title>Metabolic traits of an uncultured archaeal lineage -MSBL1- from brine pools of the Red Sea.</title>
        <authorList>
            <person name="Mwirichia R."/>
            <person name="Alam I."/>
            <person name="Rashid M."/>
            <person name="Vinu M."/>
            <person name="Ba-Alawi W."/>
            <person name="Anthony Kamau A."/>
            <person name="Kamanda Ngugi D."/>
            <person name="Goker M."/>
            <person name="Klenk H.P."/>
            <person name="Bajic V."/>
            <person name="Stingl U."/>
        </authorList>
    </citation>
    <scope>NUCLEOTIDE SEQUENCE [LARGE SCALE GENOMIC DNA]</scope>
    <source>
        <strain evidence="11">SCGC-AAA261G05</strain>
    </source>
</reference>
<evidence type="ECO:0000256" key="8">
    <source>
        <dbReference type="ARBA" id="ARBA00030860"/>
    </source>
</evidence>
<evidence type="ECO:0000313" key="11">
    <source>
        <dbReference type="EMBL" id="KXB02760.1"/>
    </source>
</evidence>
<comment type="caution">
    <text evidence="11">The sequence shown here is derived from an EMBL/GenBank/DDBJ whole genome shotgun (WGS) entry which is preliminary data.</text>
</comment>
<evidence type="ECO:0000256" key="3">
    <source>
        <dbReference type="ARBA" id="ARBA00011243"/>
    </source>
</evidence>
<dbReference type="GO" id="GO:0003723">
    <property type="term" value="F:RNA binding"/>
    <property type="evidence" value="ECO:0007669"/>
    <property type="project" value="UniProtKB-KW"/>
</dbReference>
<dbReference type="PROSITE" id="PS50126">
    <property type="entry name" value="S1"/>
    <property type="match status" value="1"/>
</dbReference>
<dbReference type="FunFam" id="3.30.70.1130:FF:000002">
    <property type="entry name" value="Translation initiation factor 2 subunit alpha"/>
    <property type="match status" value="1"/>
</dbReference>
<dbReference type="InterPro" id="IPR024055">
    <property type="entry name" value="TIF2_asu_C"/>
</dbReference>
<dbReference type="AlphaFoldDB" id="A0A133V8H1"/>
<dbReference type="InterPro" id="IPR011488">
    <property type="entry name" value="TIF_2_asu"/>
</dbReference>
<dbReference type="SUPFAM" id="SSF116742">
    <property type="entry name" value="eIF2alpha middle domain-like"/>
    <property type="match status" value="1"/>
</dbReference>
<dbReference type="FunFam" id="2.40.50.140:FF:000015">
    <property type="entry name" value="Eukaryotic translation initiation factor 2 subunit alpha"/>
    <property type="match status" value="1"/>
</dbReference>
<dbReference type="Pfam" id="PF07541">
    <property type="entry name" value="EIF_2_alpha"/>
    <property type="match status" value="1"/>
</dbReference>
<evidence type="ECO:0000259" key="10">
    <source>
        <dbReference type="PROSITE" id="PS50126"/>
    </source>
</evidence>
<dbReference type="Proteomes" id="UP000070405">
    <property type="component" value="Unassembled WGS sequence"/>
</dbReference>
<dbReference type="PANTHER" id="PTHR10602:SF0">
    <property type="entry name" value="EUKARYOTIC TRANSLATION INITIATION FACTOR 2 SUBUNIT 1"/>
    <property type="match status" value="1"/>
</dbReference>
<comment type="subunit">
    <text evidence="3">Heterotrimer composed of an alpha, a beta and a gamma chain.</text>
</comment>
<dbReference type="Gene3D" id="3.30.70.1130">
    <property type="entry name" value="EIF_2_alpha"/>
    <property type="match status" value="1"/>
</dbReference>
<keyword evidence="5" id="KW-0396">Initiation factor</keyword>
<dbReference type="InterPro" id="IPR024054">
    <property type="entry name" value="TIF2_asu_middle_sf"/>
</dbReference>
<dbReference type="InterPro" id="IPR003029">
    <property type="entry name" value="S1_domain"/>
</dbReference>
<protein>
    <recommendedName>
        <fullName evidence="4">Translation initiation factor 2 subunit alpha</fullName>
    </recommendedName>
    <alternativeName>
        <fullName evidence="8">aIF2-alpha</fullName>
    </alternativeName>
    <alternativeName>
        <fullName evidence="9">eIF-2-alpha</fullName>
    </alternativeName>
</protein>
<comment type="similarity">
    <text evidence="2">Belongs to the eIF-2-alpha family.</text>
</comment>
<dbReference type="SUPFAM" id="SSF50249">
    <property type="entry name" value="Nucleic acid-binding proteins"/>
    <property type="match status" value="1"/>
</dbReference>
<dbReference type="GO" id="GO:0003743">
    <property type="term" value="F:translation initiation factor activity"/>
    <property type="evidence" value="ECO:0007669"/>
    <property type="project" value="UniProtKB-KW"/>
</dbReference>
<keyword evidence="7" id="KW-0648">Protein biosynthesis</keyword>
<comment type="function">
    <text evidence="1">eIF-2 functions in the early steps of protein synthesis by forming a ternary complex with GTP and initiator tRNA.</text>
</comment>
<dbReference type="Gene3D" id="2.40.50.140">
    <property type="entry name" value="Nucleic acid-binding proteins"/>
    <property type="match status" value="1"/>
</dbReference>
<dbReference type="EMBL" id="LHYA01000062">
    <property type="protein sequence ID" value="KXB02760.1"/>
    <property type="molecule type" value="Genomic_DNA"/>
</dbReference>
<dbReference type="CDD" id="cd04452">
    <property type="entry name" value="S1_IF2_alpha"/>
    <property type="match status" value="1"/>
</dbReference>
<accession>A0A133V8H1</accession>
<evidence type="ECO:0000256" key="9">
    <source>
        <dbReference type="ARBA" id="ARBA00033333"/>
    </source>
</evidence>
<dbReference type="InterPro" id="IPR012340">
    <property type="entry name" value="NA-bd_OB-fold"/>
</dbReference>
<dbReference type="GO" id="GO:0043022">
    <property type="term" value="F:ribosome binding"/>
    <property type="evidence" value="ECO:0007669"/>
    <property type="project" value="TreeGrafter"/>
</dbReference>
<keyword evidence="12" id="KW-1185">Reference proteome</keyword>
<evidence type="ECO:0000256" key="4">
    <source>
        <dbReference type="ARBA" id="ARBA00013678"/>
    </source>
</evidence>
<evidence type="ECO:0000256" key="6">
    <source>
        <dbReference type="ARBA" id="ARBA00022884"/>
    </source>
</evidence>
<dbReference type="SMART" id="SM00316">
    <property type="entry name" value="S1"/>
    <property type="match status" value="1"/>
</dbReference>
<evidence type="ECO:0000256" key="7">
    <source>
        <dbReference type="ARBA" id="ARBA00022917"/>
    </source>
</evidence>
<feature type="domain" description="S1 motif" evidence="10">
    <location>
        <begin position="1"/>
        <end position="68"/>
    </location>
</feature>
<keyword evidence="6" id="KW-0694">RNA-binding</keyword>
<organism evidence="11 12">
    <name type="scientific">candidate division MSBL1 archaeon SCGC-AAA261G05</name>
    <dbReference type="NCBI Taxonomy" id="1698276"/>
    <lineage>
        <taxon>Archaea</taxon>
        <taxon>Methanobacteriati</taxon>
        <taxon>Methanobacteriota</taxon>
        <taxon>candidate division MSBL1</taxon>
    </lineage>
</organism>
<proteinExistence type="inferred from homology"/>
<evidence type="ECO:0000256" key="5">
    <source>
        <dbReference type="ARBA" id="ARBA00022540"/>
    </source>
</evidence>
<evidence type="ECO:0000256" key="1">
    <source>
        <dbReference type="ARBA" id="ARBA00003323"/>
    </source>
</evidence>
<dbReference type="InterPro" id="IPR044126">
    <property type="entry name" value="S1_IF2_alpha"/>
</dbReference>
<dbReference type="Pfam" id="PF00575">
    <property type="entry name" value="S1"/>
    <property type="match status" value="1"/>
</dbReference>
<sequence length="251" mass="28482">MCTVKKVFDQGAFLTLDEYDGKEGMVHISEITSGWVKNIRRHVREGQKTICRVLDVDPEKGHVDLSIRRVKDSQRSWKSQQWKRERKTEKLLEQIAKRVDSDIDTAYEKIGFPLQEKYGEIYSAFEEIAAKGREEIEWLDVNAKWIDTLMELIESSVEPPSVEVTGYIDLRSPASNGIEIIKSALSDASNTITNSEINTEFRYIGSPTYSIKVSAPSYKIAEKALRKVADQAISTISEAGGEGKFRAEREE</sequence>
<gene>
    <name evidence="11" type="ORF">AKJ47_03235</name>
</gene>